<evidence type="ECO:0000313" key="3">
    <source>
        <dbReference type="Proteomes" id="UP000297739"/>
    </source>
</evidence>
<dbReference type="OrthoDB" id="892831at2"/>
<keyword evidence="1" id="KW-0732">Signal</keyword>
<dbReference type="Proteomes" id="UP000297739">
    <property type="component" value="Unassembled WGS sequence"/>
</dbReference>
<evidence type="ECO:0000256" key="1">
    <source>
        <dbReference type="SAM" id="SignalP"/>
    </source>
</evidence>
<feature type="signal peptide" evidence="1">
    <location>
        <begin position="1"/>
        <end position="21"/>
    </location>
</feature>
<proteinExistence type="predicted"/>
<sequence>MRVAATFFTALAIGLATTVGAQPPVQTRFTIRQGWLRVKISPYTIVLDSAAAPNRQNIPTDYTILDGYRLALTGAGEIFVYPPGQQLPAKSGYAGKDGGPPVQLLAYSDKHLLFLAVSDGYVKPRRYKLVELNLTANTFQQLAKAKQLDSVRYSADLSQVSYRKDGFPAVWRRKPE</sequence>
<comment type="caution">
    <text evidence="2">The sequence shown here is derived from an EMBL/GenBank/DDBJ whole genome shotgun (WGS) entry which is preliminary data.</text>
</comment>
<reference evidence="2 3" key="1">
    <citation type="submission" date="2019-04" db="EMBL/GenBank/DDBJ databases">
        <authorList>
            <person name="Feng G."/>
            <person name="Zhang J."/>
            <person name="Zhu H."/>
        </authorList>
    </citation>
    <scope>NUCLEOTIDE SEQUENCE [LARGE SCALE GENOMIC DNA]</scope>
    <source>
        <strain evidence="2 3">JCM 17223</strain>
    </source>
</reference>
<accession>A0A4Z0PE46</accession>
<name>A0A4Z0PE46_9BACT</name>
<keyword evidence="3" id="KW-1185">Reference proteome</keyword>
<gene>
    <name evidence="2" type="ORF">E5J99_20590</name>
</gene>
<dbReference type="RefSeq" id="WP_135499689.1">
    <property type="nucleotide sequence ID" value="NZ_SRLD01000080.1"/>
</dbReference>
<evidence type="ECO:0000313" key="2">
    <source>
        <dbReference type="EMBL" id="TGE12065.1"/>
    </source>
</evidence>
<dbReference type="AlphaFoldDB" id="A0A4Z0PE46"/>
<feature type="chain" id="PRO_5021442609" description="DUF4968 domain-containing protein" evidence="1">
    <location>
        <begin position="22"/>
        <end position="176"/>
    </location>
</feature>
<evidence type="ECO:0008006" key="4">
    <source>
        <dbReference type="Google" id="ProtNLM"/>
    </source>
</evidence>
<organism evidence="2 3">
    <name type="scientific">Hymenobacter elongatus</name>
    <dbReference type="NCBI Taxonomy" id="877208"/>
    <lineage>
        <taxon>Bacteria</taxon>
        <taxon>Pseudomonadati</taxon>
        <taxon>Bacteroidota</taxon>
        <taxon>Cytophagia</taxon>
        <taxon>Cytophagales</taxon>
        <taxon>Hymenobacteraceae</taxon>
        <taxon>Hymenobacter</taxon>
    </lineage>
</organism>
<dbReference type="EMBL" id="SRLD01000080">
    <property type="protein sequence ID" value="TGE12065.1"/>
    <property type="molecule type" value="Genomic_DNA"/>
</dbReference>
<protein>
    <recommendedName>
        <fullName evidence="4">DUF4968 domain-containing protein</fullName>
    </recommendedName>
</protein>